<dbReference type="SUPFAM" id="SSF49503">
    <property type="entry name" value="Cupredoxins"/>
    <property type="match status" value="1"/>
</dbReference>
<dbReference type="Proteomes" id="UP000072605">
    <property type="component" value="Unassembled WGS sequence"/>
</dbReference>
<dbReference type="GO" id="GO:0030313">
    <property type="term" value="C:cell envelope"/>
    <property type="evidence" value="ECO:0007669"/>
    <property type="project" value="UniProtKB-SubCell"/>
</dbReference>
<evidence type="ECO:0000256" key="4">
    <source>
        <dbReference type="ARBA" id="ARBA00024688"/>
    </source>
</evidence>
<evidence type="ECO:0000256" key="3">
    <source>
        <dbReference type="ARBA" id="ARBA00023008"/>
    </source>
</evidence>
<evidence type="ECO:0000256" key="6">
    <source>
        <dbReference type="ARBA" id="ARBA00047816"/>
    </source>
</evidence>
<evidence type="ECO:0000256" key="5">
    <source>
        <dbReference type="ARBA" id="ARBA00031399"/>
    </source>
</evidence>
<evidence type="ECO:0000313" key="10">
    <source>
        <dbReference type="EMBL" id="KTR25699.1"/>
    </source>
</evidence>
<evidence type="ECO:0000256" key="7">
    <source>
        <dbReference type="SAM" id="Phobius"/>
    </source>
</evidence>
<keyword evidence="7" id="KW-1133">Transmembrane helix</keyword>
<keyword evidence="3" id="KW-0186">Copper</keyword>
<dbReference type="Pfam" id="PF00116">
    <property type="entry name" value="COX2"/>
    <property type="match status" value="1"/>
</dbReference>
<dbReference type="InterPro" id="IPR002429">
    <property type="entry name" value="CcO_II-like_C"/>
</dbReference>
<sequence length="156" mass="17381">MHIHRLEKIWLIFGVAMLAIFLTIIGISAFASGNQPPSDATLIDPTKVDQTKPFDKPGLKKIDDNRYEAVIVSQAFQFTPKDMVIPKGATVDFLVTSKDVVHGFEIVKTNVNMMVVPGHINSIEYTFKEAGEYLVVCNEYCGNAHHMMATKIKVVE</sequence>
<organism evidence="9 11">
    <name type="scientific">Exiguobacterium indicum</name>
    <dbReference type="NCBI Taxonomy" id="296995"/>
    <lineage>
        <taxon>Bacteria</taxon>
        <taxon>Bacillati</taxon>
        <taxon>Bacillota</taxon>
        <taxon>Bacilli</taxon>
        <taxon>Bacillales</taxon>
        <taxon>Bacillales Family XII. Incertae Sedis</taxon>
        <taxon>Exiguobacterium</taxon>
    </lineage>
</organism>
<dbReference type="GO" id="GO:0016020">
    <property type="term" value="C:membrane"/>
    <property type="evidence" value="ECO:0007669"/>
    <property type="project" value="InterPro"/>
</dbReference>
<dbReference type="EMBL" id="LDQV01000033">
    <property type="protein sequence ID" value="KTR25699.1"/>
    <property type="molecule type" value="Genomic_DNA"/>
</dbReference>
<gene>
    <name evidence="9" type="ORF">AS033_13635</name>
    <name evidence="10" type="ORF">RSA11_14130</name>
</gene>
<dbReference type="GO" id="GO:0005507">
    <property type="term" value="F:copper ion binding"/>
    <property type="evidence" value="ECO:0007669"/>
    <property type="project" value="InterPro"/>
</dbReference>
<dbReference type="InterPro" id="IPR008972">
    <property type="entry name" value="Cupredoxin"/>
</dbReference>
<dbReference type="InterPro" id="IPR034214">
    <property type="entry name" value="Ba3_CcO_II_C"/>
</dbReference>
<proteinExistence type="predicted"/>
<evidence type="ECO:0000313" key="9">
    <source>
        <dbReference type="EMBL" id="KSU48171.1"/>
    </source>
</evidence>
<evidence type="ECO:0000313" key="11">
    <source>
        <dbReference type="Proteomes" id="UP000053797"/>
    </source>
</evidence>
<protein>
    <recommendedName>
        <fullName evidence="5">Cytochrome aa3 subunit 2</fullName>
    </recommendedName>
</protein>
<dbReference type="InterPro" id="IPR001505">
    <property type="entry name" value="Copper_CuA"/>
</dbReference>
<dbReference type="PANTHER" id="PTHR42838">
    <property type="entry name" value="CYTOCHROME C OXIDASE SUBUNIT II"/>
    <property type="match status" value="1"/>
</dbReference>
<evidence type="ECO:0000256" key="1">
    <source>
        <dbReference type="ARBA" id="ARBA00004196"/>
    </source>
</evidence>
<dbReference type="Gene3D" id="2.60.40.420">
    <property type="entry name" value="Cupredoxins - blue copper proteins"/>
    <property type="match status" value="1"/>
</dbReference>
<dbReference type="EMBL" id="LNQL01000005">
    <property type="protein sequence ID" value="KSU48171.1"/>
    <property type="molecule type" value="Genomic_DNA"/>
</dbReference>
<keyword evidence="7" id="KW-0812">Transmembrane</keyword>
<feature type="transmembrane region" description="Helical" evidence="7">
    <location>
        <begin position="9"/>
        <end position="31"/>
    </location>
</feature>
<reference evidence="10 12" key="2">
    <citation type="journal article" date="2016" name="Front. Microbiol.">
        <title>Genomic Resource of Rice Seed Associated Bacteria.</title>
        <authorList>
            <person name="Midha S."/>
            <person name="Bansal K."/>
            <person name="Sharma S."/>
            <person name="Kumar N."/>
            <person name="Patil P.P."/>
            <person name="Chaudhry V."/>
            <person name="Patil P.B."/>
        </authorList>
    </citation>
    <scope>NUCLEOTIDE SEQUENCE [LARGE SCALE GENOMIC DNA]</scope>
    <source>
        <strain evidence="10 12">RSA11</strain>
    </source>
</reference>
<name>A0A0V8GD63_9BACL</name>
<dbReference type="GO" id="GO:0004129">
    <property type="term" value="F:cytochrome-c oxidase activity"/>
    <property type="evidence" value="ECO:0007669"/>
    <property type="project" value="UniProtKB-EC"/>
</dbReference>
<dbReference type="PRINTS" id="PR01166">
    <property type="entry name" value="CYCOXIDASEII"/>
</dbReference>
<reference evidence="9 11" key="1">
    <citation type="journal article" date="2015" name="Int. J. Syst. Evol. Microbiol.">
        <title>Exiguobacterium enclense sp. nov., isolated from sediment.</title>
        <authorList>
            <person name="Dastager S.G."/>
            <person name="Mawlankar R."/>
            <person name="Sonalkar V.V."/>
            <person name="Thorat M.N."/>
            <person name="Mual P."/>
            <person name="Verma A."/>
            <person name="Krishnamurthi S."/>
            <person name="Tang S.K."/>
            <person name="Li W.J."/>
        </authorList>
    </citation>
    <scope>NUCLEOTIDE SEQUENCE [LARGE SCALE GENOMIC DNA]</scope>
    <source>
        <strain evidence="9 11">NIO-1109</strain>
    </source>
</reference>
<evidence type="ECO:0000313" key="12">
    <source>
        <dbReference type="Proteomes" id="UP000072605"/>
    </source>
</evidence>
<evidence type="ECO:0000259" key="8">
    <source>
        <dbReference type="PROSITE" id="PS50857"/>
    </source>
</evidence>
<feature type="domain" description="Cytochrome oxidase subunit II copper A binding" evidence="8">
    <location>
        <begin position="62"/>
        <end position="156"/>
    </location>
</feature>
<keyword evidence="7" id="KW-0472">Membrane</keyword>
<keyword evidence="2" id="KW-0479">Metal-binding</keyword>
<dbReference type="RefSeq" id="WP_058265765.1">
    <property type="nucleotide sequence ID" value="NZ_FMYN01000005.1"/>
</dbReference>
<dbReference type="OrthoDB" id="9773456at2"/>
<dbReference type="PANTHER" id="PTHR42838:SF2">
    <property type="entry name" value="NITROUS-OXIDE REDUCTASE"/>
    <property type="match status" value="1"/>
</dbReference>
<dbReference type="CDD" id="cd13913">
    <property type="entry name" value="ba3_CcO_II_C"/>
    <property type="match status" value="1"/>
</dbReference>
<comment type="catalytic activity">
    <reaction evidence="6">
        <text>4 Fe(II)-[cytochrome c] + O2 + 8 H(+)(in) = 4 Fe(III)-[cytochrome c] + 2 H2O + 4 H(+)(out)</text>
        <dbReference type="Rhea" id="RHEA:11436"/>
        <dbReference type="Rhea" id="RHEA-COMP:10350"/>
        <dbReference type="Rhea" id="RHEA-COMP:14399"/>
        <dbReference type="ChEBI" id="CHEBI:15377"/>
        <dbReference type="ChEBI" id="CHEBI:15378"/>
        <dbReference type="ChEBI" id="CHEBI:15379"/>
        <dbReference type="ChEBI" id="CHEBI:29033"/>
        <dbReference type="ChEBI" id="CHEBI:29034"/>
        <dbReference type="EC" id="7.1.1.9"/>
    </reaction>
</comment>
<dbReference type="PROSITE" id="PS00078">
    <property type="entry name" value="COX2"/>
    <property type="match status" value="1"/>
</dbReference>
<dbReference type="AlphaFoldDB" id="A0A0V8GD63"/>
<accession>A0A0V8GD63</accession>
<comment type="subcellular location">
    <subcellularLocation>
        <location evidence="1">Cell envelope</location>
    </subcellularLocation>
</comment>
<dbReference type="PROSITE" id="PS50857">
    <property type="entry name" value="COX2_CUA"/>
    <property type="match status" value="1"/>
</dbReference>
<dbReference type="Proteomes" id="UP000053797">
    <property type="component" value="Unassembled WGS sequence"/>
</dbReference>
<comment type="caution">
    <text evidence="9">The sequence shown here is derived from an EMBL/GenBank/DDBJ whole genome shotgun (WGS) entry which is preliminary data.</text>
</comment>
<comment type="function">
    <text evidence="4">Subunits I and II form the functional core of the enzyme complex. Electrons originating in cytochrome c are transferred via heme a and Cu(A) to the binuclear center formed by heme a3 and Cu(B).</text>
</comment>
<evidence type="ECO:0000256" key="2">
    <source>
        <dbReference type="ARBA" id="ARBA00022723"/>
    </source>
</evidence>
<dbReference type="InterPro" id="IPR051403">
    <property type="entry name" value="NosZ/Cyto_c_oxidase_sub2"/>
</dbReference>